<protein>
    <submittedName>
        <fullName evidence="9">Cytochrome P450 1A1-like</fullName>
    </submittedName>
</protein>
<evidence type="ECO:0000313" key="9">
    <source>
        <dbReference type="EMBL" id="CAB3235411.1"/>
    </source>
</evidence>
<evidence type="ECO:0000256" key="1">
    <source>
        <dbReference type="ARBA" id="ARBA00010617"/>
    </source>
</evidence>
<evidence type="ECO:0000256" key="5">
    <source>
        <dbReference type="ARBA" id="ARBA00023004"/>
    </source>
</evidence>
<keyword evidence="6 8" id="KW-0503">Monooxygenase</keyword>
<gene>
    <name evidence="9" type="primary">Cyp1a1</name>
</gene>
<sequence length="594" mass="68354">MSLLFKVVEFLDDFKAEMVISILLLFLLRKIFSYFSSRPNIPGPFPWPVIGNALSLGDKPQQSMQAMAKKYGNIYLMKLGNVDVIVLNSYKVIRDALQRQGRVFSGRPQFNSFRQISQGRGIVFNSELSLGQKWTDMKRVVIKLLHRFTSKSETRGLLCRHVRTETLHLVKELCGKSKEENAAENIIQVGVANLVCAMMFGHRYEYSNKEFQDLVSLNREFGKVIGSGSQIDVMPWIKVIPKFANVVKTFDFLNNRTNNWMIARSKEHRQTYVHGVVRDVVDTYIAESIDNPKVNMTEEDVIALTTDVFGAGQDTLSTIIQWIFLYLIYFTDHQQKIKDELDRTLRGRRLPTIDDRHNFPFTEAVLHEIFRHSSFTPSTIPHSTTEPTTLGQYHIPENSIIFVNQYAANRDDGAWENADDFDPYRFLNSDGSLVHKPHERYLSFSTGIRKCPGDEISRLLLMHFMATFFSVAELEPDSDHPPELEGVYNLSMRPKQLKFTAKIRHPQVYANAFSHLEKVAVPVRENPTLNLDKTQNGESKANNKPTYKLGLESEFSDNDFEALEKVHRAVRRRKNGKMPLDDINGNEIYKLYIK</sequence>
<dbReference type="SUPFAM" id="SSF48264">
    <property type="entry name" value="Cytochrome P450"/>
    <property type="match status" value="1"/>
</dbReference>
<feature type="binding site" description="axial binding residue" evidence="7">
    <location>
        <position position="451"/>
    </location>
    <ligand>
        <name>heme</name>
        <dbReference type="ChEBI" id="CHEBI:30413"/>
    </ligand>
    <ligandPart>
        <name>Fe</name>
        <dbReference type="ChEBI" id="CHEBI:18248"/>
    </ligandPart>
</feature>
<reference evidence="9" key="1">
    <citation type="submission" date="2020-04" db="EMBL/GenBank/DDBJ databases">
        <authorList>
            <person name="Neveu A P."/>
        </authorList>
    </citation>
    <scope>NUCLEOTIDE SEQUENCE</scope>
    <source>
        <tissue evidence="9">Whole embryo</tissue>
    </source>
</reference>
<evidence type="ECO:0000256" key="6">
    <source>
        <dbReference type="ARBA" id="ARBA00023033"/>
    </source>
</evidence>
<comment type="cofactor">
    <cofactor evidence="7">
        <name>heme</name>
        <dbReference type="ChEBI" id="CHEBI:30413"/>
    </cofactor>
</comment>
<dbReference type="InterPro" id="IPR017972">
    <property type="entry name" value="Cyt_P450_CS"/>
</dbReference>
<name>A0A6F9DAW4_9ASCI</name>
<dbReference type="PRINTS" id="PR00463">
    <property type="entry name" value="EP450I"/>
</dbReference>
<dbReference type="FunFam" id="1.10.630.10:FF:000094">
    <property type="entry name" value="cytochrome P450 2J6-like"/>
    <property type="match status" value="1"/>
</dbReference>
<accession>A0A6F9DAW4</accession>
<dbReference type="InterPro" id="IPR001128">
    <property type="entry name" value="Cyt_P450"/>
</dbReference>
<dbReference type="InterPro" id="IPR036396">
    <property type="entry name" value="Cyt_P450_sf"/>
</dbReference>
<evidence type="ECO:0000256" key="2">
    <source>
        <dbReference type="ARBA" id="ARBA00022617"/>
    </source>
</evidence>
<comment type="similarity">
    <text evidence="1 8">Belongs to the cytochrome P450 family.</text>
</comment>
<dbReference type="EMBL" id="LR784288">
    <property type="protein sequence ID" value="CAB3235411.1"/>
    <property type="molecule type" value="mRNA"/>
</dbReference>
<dbReference type="Gene3D" id="1.10.630.10">
    <property type="entry name" value="Cytochrome P450"/>
    <property type="match status" value="1"/>
</dbReference>
<keyword evidence="5 7" id="KW-0408">Iron</keyword>
<dbReference type="PRINTS" id="PR00385">
    <property type="entry name" value="P450"/>
</dbReference>
<dbReference type="PANTHER" id="PTHR24289">
    <property type="entry name" value="STEROID 17-ALPHA-HYDROXYLASE/17,20 LYASE"/>
    <property type="match status" value="1"/>
</dbReference>
<evidence type="ECO:0000256" key="7">
    <source>
        <dbReference type="PIRSR" id="PIRSR602401-1"/>
    </source>
</evidence>
<dbReference type="GO" id="GO:0042446">
    <property type="term" value="P:hormone biosynthetic process"/>
    <property type="evidence" value="ECO:0007669"/>
    <property type="project" value="TreeGrafter"/>
</dbReference>
<dbReference type="InterPro" id="IPR002401">
    <property type="entry name" value="Cyt_P450_E_grp-I"/>
</dbReference>
<dbReference type="PROSITE" id="PS00086">
    <property type="entry name" value="CYTOCHROME_P450"/>
    <property type="match status" value="1"/>
</dbReference>
<dbReference type="GO" id="GO:0004508">
    <property type="term" value="F:steroid 17-alpha-monooxygenase activity"/>
    <property type="evidence" value="ECO:0007669"/>
    <property type="project" value="TreeGrafter"/>
</dbReference>
<dbReference type="AlphaFoldDB" id="A0A6F9DAW4"/>
<keyword evidence="4 8" id="KW-0560">Oxidoreductase</keyword>
<dbReference type="GO" id="GO:0020037">
    <property type="term" value="F:heme binding"/>
    <property type="evidence" value="ECO:0007669"/>
    <property type="project" value="InterPro"/>
</dbReference>
<keyword evidence="3 7" id="KW-0479">Metal-binding</keyword>
<evidence type="ECO:0000256" key="8">
    <source>
        <dbReference type="RuleBase" id="RU000461"/>
    </source>
</evidence>
<dbReference type="GO" id="GO:0042448">
    <property type="term" value="P:progesterone metabolic process"/>
    <property type="evidence" value="ECO:0007669"/>
    <property type="project" value="TreeGrafter"/>
</dbReference>
<dbReference type="GO" id="GO:0005506">
    <property type="term" value="F:iron ion binding"/>
    <property type="evidence" value="ECO:0007669"/>
    <property type="project" value="InterPro"/>
</dbReference>
<dbReference type="Pfam" id="PF00067">
    <property type="entry name" value="p450"/>
    <property type="match status" value="1"/>
</dbReference>
<evidence type="ECO:0000256" key="3">
    <source>
        <dbReference type="ARBA" id="ARBA00022723"/>
    </source>
</evidence>
<dbReference type="PANTHER" id="PTHR24289:SF1">
    <property type="entry name" value="STEROID 17-ALPHA-HYDROXYLASE_17,20 LYASE"/>
    <property type="match status" value="1"/>
</dbReference>
<proteinExistence type="evidence at transcript level"/>
<evidence type="ECO:0000256" key="4">
    <source>
        <dbReference type="ARBA" id="ARBA00023002"/>
    </source>
</evidence>
<organism evidence="9">
    <name type="scientific">Phallusia mammillata</name>
    <dbReference type="NCBI Taxonomy" id="59560"/>
    <lineage>
        <taxon>Eukaryota</taxon>
        <taxon>Metazoa</taxon>
        <taxon>Chordata</taxon>
        <taxon>Tunicata</taxon>
        <taxon>Ascidiacea</taxon>
        <taxon>Phlebobranchia</taxon>
        <taxon>Ascidiidae</taxon>
        <taxon>Phallusia</taxon>
    </lineage>
</organism>
<keyword evidence="2 7" id="KW-0349">Heme</keyword>